<reference evidence="1 2" key="1">
    <citation type="submission" date="2020-04" db="EMBL/GenBank/DDBJ databases">
        <authorList>
            <person name="Hitch T.C.A."/>
            <person name="Wylensek D."/>
            <person name="Clavel T."/>
        </authorList>
    </citation>
    <scope>NUCLEOTIDE SEQUENCE [LARGE SCALE GENOMIC DNA]</scope>
    <source>
        <strain evidence="1 2">WB01_NA02</strain>
    </source>
</reference>
<accession>A0A7X9SQL4</accession>
<dbReference type="RefSeq" id="WP_168982444.1">
    <property type="nucleotide sequence ID" value="NZ_JABAGD010000030.1"/>
</dbReference>
<name>A0A7X9SQL4_CLOBE</name>
<proteinExistence type="predicted"/>
<sequence length="60" mass="7067">MVFLDINRIELFCSDEDITDLGIEVASVKYDTEYVKECIITLVINIDEFNWWILKVVILL</sequence>
<evidence type="ECO:0000313" key="2">
    <source>
        <dbReference type="Proteomes" id="UP000587880"/>
    </source>
</evidence>
<organism evidence="1 2">
    <name type="scientific">Clostridium beijerinckii</name>
    <name type="common">Clostridium MP</name>
    <dbReference type="NCBI Taxonomy" id="1520"/>
    <lineage>
        <taxon>Bacteria</taxon>
        <taxon>Bacillati</taxon>
        <taxon>Bacillota</taxon>
        <taxon>Clostridia</taxon>
        <taxon>Eubacteriales</taxon>
        <taxon>Clostridiaceae</taxon>
        <taxon>Clostridium</taxon>
    </lineage>
</organism>
<dbReference type="AlphaFoldDB" id="A0A7X9SQL4"/>
<evidence type="ECO:0000313" key="1">
    <source>
        <dbReference type="EMBL" id="NMF06224.1"/>
    </source>
</evidence>
<dbReference type="Proteomes" id="UP000587880">
    <property type="component" value="Unassembled WGS sequence"/>
</dbReference>
<dbReference type="EMBL" id="JABAGD010000030">
    <property type="protein sequence ID" value="NMF06224.1"/>
    <property type="molecule type" value="Genomic_DNA"/>
</dbReference>
<protein>
    <submittedName>
        <fullName evidence="1">Uncharacterized protein</fullName>
    </submittedName>
</protein>
<gene>
    <name evidence="1" type="ORF">HF849_16010</name>
</gene>
<comment type="caution">
    <text evidence="1">The sequence shown here is derived from an EMBL/GenBank/DDBJ whole genome shotgun (WGS) entry which is preliminary data.</text>
</comment>